<dbReference type="VEuPathDB" id="FungiDB:VP01_100g4"/>
<sequence length="320" mass="35078">MRTYHSHGGGVFEVPSGDGSWDWVPAAFWVAEGKGVFPDIFSKTEGYKKMTCLFPPPLNIFVPMCTHNLAGVLSILMSSFVKRPMFGRIFWLKGWYARVDAFSPVHFISSFHGSQMERLSLSVAWLNLPRNVVGTERLWICLPRGVMKGHIKCQKKDELFQILVPQGFGLGSDVHAHVRPYMSVTLFGMTPPSELSELVTLIVGRSLTFNLGLWCFSKLARHKLKHNKKAEQIQSTFIEPPPTSRPFALSAGCPGLTALGPAVEESLGPGLAWEGGSGCVAFLVSSSSIFLISQGGVFDTVSCSNFIARYSVDALAGVDF</sequence>
<comment type="caution">
    <text evidence="1">The sequence shown here is derived from an EMBL/GenBank/DDBJ whole genome shotgun (WGS) entry which is preliminary data.</text>
</comment>
<organism evidence="1 2">
    <name type="scientific">Puccinia sorghi</name>
    <dbReference type="NCBI Taxonomy" id="27349"/>
    <lineage>
        <taxon>Eukaryota</taxon>
        <taxon>Fungi</taxon>
        <taxon>Dikarya</taxon>
        <taxon>Basidiomycota</taxon>
        <taxon>Pucciniomycotina</taxon>
        <taxon>Pucciniomycetes</taxon>
        <taxon>Pucciniales</taxon>
        <taxon>Pucciniaceae</taxon>
        <taxon>Puccinia</taxon>
    </lineage>
</organism>
<reference evidence="1 2" key="1">
    <citation type="submission" date="2015-08" db="EMBL/GenBank/DDBJ databases">
        <title>Next Generation Sequencing and Analysis of the Genome of Puccinia sorghi L Schw, the Causal Agent of Maize Common Rust.</title>
        <authorList>
            <person name="Rochi L."/>
            <person name="Burguener G."/>
            <person name="Darino M."/>
            <person name="Turjanski A."/>
            <person name="Kreff E."/>
            <person name="Dieguez M.J."/>
            <person name="Sacco F."/>
        </authorList>
    </citation>
    <scope>NUCLEOTIDE SEQUENCE [LARGE SCALE GENOMIC DNA]</scope>
    <source>
        <strain evidence="1 2">RO10H11247</strain>
    </source>
</reference>
<evidence type="ECO:0000313" key="2">
    <source>
        <dbReference type="Proteomes" id="UP000037035"/>
    </source>
</evidence>
<protein>
    <submittedName>
        <fullName evidence="1">Uncharacterized protein</fullName>
    </submittedName>
</protein>
<keyword evidence="2" id="KW-1185">Reference proteome</keyword>
<gene>
    <name evidence="1" type="ORF">VP01_100g4</name>
</gene>
<dbReference type="AlphaFoldDB" id="A0A0L6VWF7"/>
<proteinExistence type="predicted"/>
<evidence type="ECO:0000313" key="1">
    <source>
        <dbReference type="EMBL" id="KNZ64610.1"/>
    </source>
</evidence>
<name>A0A0L6VWF7_9BASI</name>
<dbReference type="EMBL" id="LAVV01000111">
    <property type="protein sequence ID" value="KNZ64610.1"/>
    <property type="molecule type" value="Genomic_DNA"/>
</dbReference>
<dbReference type="Proteomes" id="UP000037035">
    <property type="component" value="Unassembled WGS sequence"/>
</dbReference>
<accession>A0A0L6VWF7</accession>